<dbReference type="Pfam" id="PF16099">
    <property type="entry name" value="RMI1_C"/>
    <property type="match status" value="1"/>
</dbReference>
<keyword evidence="3" id="KW-1185">Reference proteome</keyword>
<evidence type="ECO:0000313" key="3">
    <source>
        <dbReference type="Proteomes" id="UP001202328"/>
    </source>
</evidence>
<gene>
    <name evidence="2" type="ORF">MKW98_026935</name>
</gene>
<protein>
    <recommendedName>
        <fullName evidence="1">RecQ-mediated genome instability protein 1 C-terminal OB-fold domain-containing protein</fullName>
    </recommendedName>
</protein>
<reference evidence="2" key="1">
    <citation type="submission" date="2022-04" db="EMBL/GenBank/DDBJ databases">
        <title>A functionally conserved STORR gene fusion in Papaver species that diverged 16.8 million years ago.</title>
        <authorList>
            <person name="Catania T."/>
        </authorList>
    </citation>
    <scope>NUCLEOTIDE SEQUENCE</scope>
    <source>
        <strain evidence="2">S-188037</strain>
    </source>
</reference>
<evidence type="ECO:0000313" key="2">
    <source>
        <dbReference type="EMBL" id="KAI3923342.1"/>
    </source>
</evidence>
<evidence type="ECO:0000259" key="1">
    <source>
        <dbReference type="Pfam" id="PF16099"/>
    </source>
</evidence>
<dbReference type="AlphaFoldDB" id="A0AAD4SWM1"/>
<dbReference type="Proteomes" id="UP001202328">
    <property type="component" value="Unassembled WGS sequence"/>
</dbReference>
<feature type="domain" description="RecQ-mediated genome instability protein 1 C-terminal OB-fold" evidence="1">
    <location>
        <begin position="2"/>
        <end position="59"/>
    </location>
</feature>
<proteinExistence type="predicted"/>
<comment type="caution">
    <text evidence="2">The sequence shown here is derived from an EMBL/GenBank/DDBJ whole genome shotgun (WGS) entry which is preliminary data.</text>
</comment>
<dbReference type="InterPro" id="IPR032199">
    <property type="entry name" value="RMI1_C"/>
</dbReference>
<name>A0AAD4SWM1_9MAGN</name>
<dbReference type="GO" id="GO:0000166">
    <property type="term" value="F:nucleotide binding"/>
    <property type="evidence" value="ECO:0007669"/>
    <property type="project" value="InterPro"/>
</dbReference>
<accession>A0AAD4SWM1</accession>
<feature type="non-terminal residue" evidence="2">
    <location>
        <position position="63"/>
    </location>
</feature>
<sequence>MPYTYLDNLLEQQRKADDGATIRGKIQGMMTGLSEFRFGGRKEYELVVYFDDGSCTSEIGTSN</sequence>
<dbReference type="EMBL" id="JAJJMB010008487">
    <property type="protein sequence ID" value="KAI3923342.1"/>
    <property type="molecule type" value="Genomic_DNA"/>
</dbReference>
<organism evidence="2 3">
    <name type="scientific">Papaver atlanticum</name>
    <dbReference type="NCBI Taxonomy" id="357466"/>
    <lineage>
        <taxon>Eukaryota</taxon>
        <taxon>Viridiplantae</taxon>
        <taxon>Streptophyta</taxon>
        <taxon>Embryophyta</taxon>
        <taxon>Tracheophyta</taxon>
        <taxon>Spermatophyta</taxon>
        <taxon>Magnoliopsida</taxon>
        <taxon>Ranunculales</taxon>
        <taxon>Papaveraceae</taxon>
        <taxon>Papaveroideae</taxon>
        <taxon>Papaver</taxon>
    </lineage>
</organism>